<evidence type="ECO:0000256" key="1">
    <source>
        <dbReference type="ARBA" id="ARBA00022679"/>
    </source>
</evidence>
<dbReference type="GO" id="GO:0016301">
    <property type="term" value="F:kinase activity"/>
    <property type="evidence" value="ECO:0007669"/>
    <property type="project" value="UniProtKB-KW"/>
</dbReference>
<evidence type="ECO:0000313" key="5">
    <source>
        <dbReference type="Proteomes" id="UP000630887"/>
    </source>
</evidence>
<keyword evidence="5" id="KW-1185">Reference proteome</keyword>
<reference evidence="4 5" key="1">
    <citation type="submission" date="2021-01" db="EMBL/GenBank/DDBJ databases">
        <title>Whole genome shotgun sequence of Catellatospora coxensis NBRC 107359.</title>
        <authorList>
            <person name="Komaki H."/>
            <person name="Tamura T."/>
        </authorList>
    </citation>
    <scope>NUCLEOTIDE SEQUENCE [LARGE SCALE GENOMIC DNA]</scope>
    <source>
        <strain evidence="4 5">NBRC 107359</strain>
    </source>
</reference>
<feature type="domain" description="Carbohydrate kinase PfkB" evidence="3">
    <location>
        <begin position="188"/>
        <end position="283"/>
    </location>
</feature>
<evidence type="ECO:0000259" key="3">
    <source>
        <dbReference type="Pfam" id="PF00294"/>
    </source>
</evidence>
<evidence type="ECO:0000256" key="2">
    <source>
        <dbReference type="ARBA" id="ARBA00022777"/>
    </source>
</evidence>
<dbReference type="InterPro" id="IPR029056">
    <property type="entry name" value="Ribokinase-like"/>
</dbReference>
<dbReference type="Pfam" id="PF00294">
    <property type="entry name" value="PfkB"/>
    <property type="match status" value="1"/>
</dbReference>
<comment type="caution">
    <text evidence="4">The sequence shown here is derived from an EMBL/GenBank/DDBJ whole genome shotgun (WGS) entry which is preliminary data.</text>
</comment>
<dbReference type="Proteomes" id="UP000630887">
    <property type="component" value="Unassembled WGS sequence"/>
</dbReference>
<keyword evidence="1" id="KW-0808">Transferase</keyword>
<dbReference type="EMBL" id="BONI01000016">
    <property type="protein sequence ID" value="GIG05694.1"/>
    <property type="molecule type" value="Genomic_DNA"/>
</dbReference>
<keyword evidence="2" id="KW-0418">Kinase</keyword>
<sequence length="302" mass="31417">MTRSAIACFSYLAAVHTLRVPRMPELNYGIEIISTGSFLAGDGPIVAGALAALGREPVLLTNTIGDDPQGQLITDRLGTWGVPTPLAAMATATMVNTVVCDEAGNRTWFSGLRGIDSILNDIDLSPLHRASAVYIDCYEVLGDAPRRVFDAACDLGVDIYLNLGGGPLPGWLRGPATTRARVVQTNASHTDPDAAGRLAVQLAQTAAADVAVVTAGHLGAFAVHHADDTVVHAPALKVAVKQVQGAGSVFSAALLDSLQSQPVLHDALTRACSAGSLWCSRTEDDPFPTSAEITATPTDRAS</sequence>
<accession>A0A8J3KYE5</accession>
<dbReference type="RefSeq" id="WP_203692114.1">
    <property type="nucleotide sequence ID" value="NZ_BAAALC010000025.1"/>
</dbReference>
<dbReference type="InterPro" id="IPR011611">
    <property type="entry name" value="PfkB_dom"/>
</dbReference>
<dbReference type="PANTHER" id="PTHR10584">
    <property type="entry name" value="SUGAR KINASE"/>
    <property type="match status" value="1"/>
</dbReference>
<protein>
    <recommendedName>
        <fullName evidence="3">Carbohydrate kinase PfkB domain-containing protein</fullName>
    </recommendedName>
</protein>
<gene>
    <name evidence="4" type="ORF">Cco03nite_23940</name>
</gene>
<evidence type="ECO:0000313" key="4">
    <source>
        <dbReference type="EMBL" id="GIG05694.1"/>
    </source>
</evidence>
<name>A0A8J3KYE5_9ACTN</name>
<dbReference type="SUPFAM" id="SSF53613">
    <property type="entry name" value="Ribokinase-like"/>
    <property type="match status" value="1"/>
</dbReference>
<organism evidence="4 5">
    <name type="scientific">Catellatospora coxensis</name>
    <dbReference type="NCBI Taxonomy" id="310354"/>
    <lineage>
        <taxon>Bacteria</taxon>
        <taxon>Bacillati</taxon>
        <taxon>Actinomycetota</taxon>
        <taxon>Actinomycetes</taxon>
        <taxon>Micromonosporales</taxon>
        <taxon>Micromonosporaceae</taxon>
        <taxon>Catellatospora</taxon>
    </lineage>
</organism>
<dbReference type="Gene3D" id="3.40.1190.20">
    <property type="match status" value="1"/>
</dbReference>
<proteinExistence type="predicted"/>
<dbReference type="AlphaFoldDB" id="A0A8J3KYE5"/>
<dbReference type="PANTHER" id="PTHR10584:SF166">
    <property type="entry name" value="RIBOKINASE"/>
    <property type="match status" value="1"/>
</dbReference>